<organism evidence="9 10">
    <name type="scientific">Marisediminicola antarctica</name>
    <dbReference type="NCBI Taxonomy" id="674079"/>
    <lineage>
        <taxon>Bacteria</taxon>
        <taxon>Bacillati</taxon>
        <taxon>Actinomycetota</taxon>
        <taxon>Actinomycetes</taxon>
        <taxon>Micrococcales</taxon>
        <taxon>Microbacteriaceae</taxon>
        <taxon>Marisediminicola</taxon>
    </lineage>
</organism>
<feature type="domain" description="Peptidase M20 dimerisation" evidence="8">
    <location>
        <begin position="205"/>
        <end position="310"/>
    </location>
</feature>
<dbReference type="InterPro" id="IPR036264">
    <property type="entry name" value="Bact_exopeptidase_dim_dom"/>
</dbReference>
<evidence type="ECO:0000256" key="7">
    <source>
        <dbReference type="ARBA" id="ARBA00023285"/>
    </source>
</evidence>
<name>A0A7L5AMQ2_9MICO</name>
<evidence type="ECO:0000313" key="9">
    <source>
        <dbReference type="EMBL" id="QHO69569.1"/>
    </source>
</evidence>
<dbReference type="Pfam" id="PF07687">
    <property type="entry name" value="M20_dimer"/>
    <property type="match status" value="1"/>
</dbReference>
<dbReference type="InterPro" id="IPR050072">
    <property type="entry name" value="Peptidase_M20A"/>
</dbReference>
<proteinExistence type="inferred from homology"/>
<gene>
    <name evidence="9" type="ORF">BHD05_07865</name>
</gene>
<comment type="similarity">
    <text evidence="3">Belongs to the peptidase M20A family.</text>
</comment>
<dbReference type="SUPFAM" id="SSF53187">
    <property type="entry name" value="Zn-dependent exopeptidases"/>
    <property type="match status" value="1"/>
</dbReference>
<dbReference type="Proteomes" id="UP000464507">
    <property type="component" value="Chromosome"/>
</dbReference>
<evidence type="ECO:0000256" key="4">
    <source>
        <dbReference type="ARBA" id="ARBA00022723"/>
    </source>
</evidence>
<keyword evidence="4" id="KW-0479">Metal-binding</keyword>
<dbReference type="Pfam" id="PF01546">
    <property type="entry name" value="Peptidase_M20"/>
    <property type="match status" value="1"/>
</dbReference>
<keyword evidence="5" id="KW-0378">Hydrolase</keyword>
<dbReference type="SUPFAM" id="SSF55031">
    <property type="entry name" value="Bacterial exopeptidase dimerisation domain"/>
    <property type="match status" value="1"/>
</dbReference>
<protein>
    <submittedName>
        <fullName evidence="9">Peptidase M20</fullName>
    </submittedName>
</protein>
<dbReference type="AlphaFoldDB" id="A0A7L5AMQ2"/>
<evidence type="ECO:0000256" key="1">
    <source>
        <dbReference type="ARBA" id="ARBA00001941"/>
    </source>
</evidence>
<evidence type="ECO:0000256" key="3">
    <source>
        <dbReference type="ARBA" id="ARBA00006247"/>
    </source>
</evidence>
<evidence type="ECO:0000256" key="2">
    <source>
        <dbReference type="ARBA" id="ARBA00001947"/>
    </source>
</evidence>
<evidence type="ECO:0000256" key="5">
    <source>
        <dbReference type="ARBA" id="ARBA00022801"/>
    </source>
</evidence>
<dbReference type="EMBL" id="CP017146">
    <property type="protein sequence ID" value="QHO69569.1"/>
    <property type="molecule type" value="Genomic_DNA"/>
</dbReference>
<dbReference type="GO" id="GO:0016787">
    <property type="term" value="F:hydrolase activity"/>
    <property type="evidence" value="ECO:0007669"/>
    <property type="project" value="UniProtKB-KW"/>
</dbReference>
<dbReference type="PANTHER" id="PTHR43808">
    <property type="entry name" value="ACETYLORNITHINE DEACETYLASE"/>
    <property type="match status" value="1"/>
</dbReference>
<dbReference type="OrthoDB" id="7055905at2"/>
<dbReference type="Gene3D" id="3.30.70.360">
    <property type="match status" value="1"/>
</dbReference>
<dbReference type="PANTHER" id="PTHR43808:SF25">
    <property type="entry name" value="PEPTIDASE M20 DIMERISATION DOMAIN-CONTAINING PROTEIN"/>
    <property type="match status" value="1"/>
</dbReference>
<accession>A0A7L5AMQ2</accession>
<sequence length="423" mass="44553">MQLTPVEARVLDSIDETALVQNLIDLIRVPSITGTDAESELQNAQAAQLRDAGLSVDAWKFDLDALRADTRFPGTEAPRTEGYGVVGVTGPGRPALVLQGHIDVVPTGDLDRWHDGDPFCGRVEGGAVHGRGACDMKAGVAANLAVLRALQASGVLLERPIAVHTVVGEEDGGLGAFGTMLRGHTGDAAVLTEPTGGRIVTACAGALTFELDVTGRAAHGSTRLEGVSALEAFLPIMAAIQSLELRRNVDPHPLFSDYPLPYPISIGTVRAGDWASSVPDLLVAEGRLGVRLGEDPADARREFEIAIAEASSADPWLSDNPVGVTWPGGQFGSGRIDDDHTFIDEVSSAIMTLNGGSVPPRRAAPYGSDLRLYSDIGGIPSLHFGPGDVRFAHAPREQVRIDELVAVTRSLALLAVRRSGAHF</sequence>
<dbReference type="RefSeq" id="WP_161885942.1">
    <property type="nucleotide sequence ID" value="NZ_CP017146.1"/>
</dbReference>
<dbReference type="InterPro" id="IPR011650">
    <property type="entry name" value="Peptidase_M20_dimer"/>
</dbReference>
<evidence type="ECO:0000313" key="10">
    <source>
        <dbReference type="Proteomes" id="UP000464507"/>
    </source>
</evidence>
<dbReference type="Gene3D" id="3.40.630.10">
    <property type="entry name" value="Zn peptidases"/>
    <property type="match status" value="1"/>
</dbReference>
<dbReference type="InterPro" id="IPR002933">
    <property type="entry name" value="Peptidase_M20"/>
</dbReference>
<reference evidence="9 10" key="1">
    <citation type="submission" date="2016-09" db="EMBL/GenBank/DDBJ databases">
        <title>Complete genome sequence of microbes from the polar regions.</title>
        <authorList>
            <person name="Liao L."/>
            <person name="Chen B."/>
        </authorList>
    </citation>
    <scope>NUCLEOTIDE SEQUENCE [LARGE SCALE GENOMIC DNA]</scope>
    <source>
        <strain evidence="9 10">ZS314</strain>
    </source>
</reference>
<dbReference type="GO" id="GO:0046872">
    <property type="term" value="F:metal ion binding"/>
    <property type="evidence" value="ECO:0007669"/>
    <property type="project" value="UniProtKB-KW"/>
</dbReference>
<keyword evidence="6" id="KW-0862">Zinc</keyword>
<dbReference type="KEGG" id="mant:BHD05_07865"/>
<comment type="cofactor">
    <cofactor evidence="1">
        <name>Co(2+)</name>
        <dbReference type="ChEBI" id="CHEBI:48828"/>
    </cofactor>
</comment>
<dbReference type="InterPro" id="IPR010182">
    <property type="entry name" value="ArgE/DapE"/>
</dbReference>
<evidence type="ECO:0000259" key="8">
    <source>
        <dbReference type="Pfam" id="PF07687"/>
    </source>
</evidence>
<dbReference type="NCBIfam" id="TIGR01910">
    <property type="entry name" value="DapE-ArgE"/>
    <property type="match status" value="1"/>
</dbReference>
<keyword evidence="7" id="KW-0170">Cobalt</keyword>
<keyword evidence="10" id="KW-1185">Reference proteome</keyword>
<evidence type="ECO:0000256" key="6">
    <source>
        <dbReference type="ARBA" id="ARBA00022833"/>
    </source>
</evidence>
<comment type="cofactor">
    <cofactor evidence="2">
        <name>Zn(2+)</name>
        <dbReference type="ChEBI" id="CHEBI:29105"/>
    </cofactor>
</comment>